<dbReference type="InterPro" id="IPR000067">
    <property type="entry name" value="FlgMring_FliF"/>
</dbReference>
<evidence type="ECO:0000259" key="12">
    <source>
        <dbReference type="Pfam" id="PF01514"/>
    </source>
</evidence>
<comment type="similarity">
    <text evidence="3 9">Belongs to the FliF family.</text>
</comment>
<dbReference type="InterPro" id="IPR045851">
    <property type="entry name" value="AMP-bd_C_sf"/>
</dbReference>
<evidence type="ECO:0000259" key="13">
    <source>
        <dbReference type="Pfam" id="PF08345"/>
    </source>
</evidence>
<keyword evidence="6 11" id="KW-1133">Transmembrane helix</keyword>
<feature type="transmembrane region" description="Helical" evidence="11">
    <location>
        <begin position="25"/>
        <end position="44"/>
    </location>
</feature>
<dbReference type="Pfam" id="PF08345">
    <property type="entry name" value="YscJ_FliF_C"/>
    <property type="match status" value="1"/>
</dbReference>
<keyword evidence="15" id="KW-1185">Reference proteome</keyword>
<protein>
    <recommendedName>
        <fullName evidence="9">Flagellar M-ring protein</fullName>
    </recommendedName>
</protein>
<sequence>MNETIARYKNAVLTYWTGREPRQKIWLVAGLILILLMAATLTYFSTKQNFVPLYSQLSLQETGQIKETLDGKGIPSRVSKDGMTIEVPDNQVDSLKVELAAEGLPQSGSIDYSIFSDSSGFGMTDNEFSVMERAAMQTEIANLIKNIDGVQNANVVITLPEESVWLNSSQESATAAVVLDLKLGTQLDQDRVKGLYHLISKSVPNLPIENIVISDQNFNSYGYDAGSAGDSTLAAFEQQRGIQKEIEQDMTRNLQQMLGTMIGPDKVLISVTTDIDFTQENRTEQLVEPVDEENMEGIAVSVERISEAYTGEGSVPEGGTAGTGEGIPNFVEGEGDENSEWERTEDRINNEVNRINREITESPYQIRNVGVQVMLEPPEGMDAIPAQQIADIQQILGTIVRTTLPEVDGQPLSQEEINSKIVVTSHQFAGKAEEVAPDTSQGVPTWLYVLAAVLALVVVVLVIMLARNRKQVAIEESMEEMTLDSVALPTEEVPDLPVEGSGPAHEKRKQLENMAKEKPEEFSKLLRSWLSED</sequence>
<keyword evidence="14" id="KW-0282">Flagellum</keyword>
<dbReference type="EMBL" id="JBCITK010000001">
    <property type="protein sequence ID" value="MEN0643838.1"/>
    <property type="molecule type" value="Genomic_DNA"/>
</dbReference>
<feature type="domain" description="Flagellar M-ring N-terminal" evidence="12">
    <location>
        <begin position="46"/>
        <end position="220"/>
    </location>
</feature>
<organism evidence="14 15">
    <name type="scientific">Alkalicoccobacillus gibsonii</name>
    <dbReference type="NCBI Taxonomy" id="79881"/>
    <lineage>
        <taxon>Bacteria</taxon>
        <taxon>Bacillati</taxon>
        <taxon>Bacillota</taxon>
        <taxon>Bacilli</taxon>
        <taxon>Bacillales</taxon>
        <taxon>Bacillaceae</taxon>
        <taxon>Alkalicoccobacillus</taxon>
    </lineage>
</organism>
<evidence type="ECO:0000256" key="6">
    <source>
        <dbReference type="ARBA" id="ARBA00022989"/>
    </source>
</evidence>
<keyword evidence="4" id="KW-1003">Cell membrane</keyword>
<evidence type="ECO:0000256" key="3">
    <source>
        <dbReference type="ARBA" id="ARBA00007971"/>
    </source>
</evidence>
<keyword evidence="7 11" id="KW-0472">Membrane</keyword>
<dbReference type="NCBIfam" id="TIGR00206">
    <property type="entry name" value="fliF"/>
    <property type="match status" value="1"/>
</dbReference>
<evidence type="ECO:0000313" key="14">
    <source>
        <dbReference type="EMBL" id="MEN0643838.1"/>
    </source>
</evidence>
<dbReference type="Proteomes" id="UP001418796">
    <property type="component" value="Unassembled WGS sequence"/>
</dbReference>
<dbReference type="InterPro" id="IPR043427">
    <property type="entry name" value="YscJ/FliF"/>
</dbReference>
<evidence type="ECO:0000256" key="8">
    <source>
        <dbReference type="ARBA" id="ARBA00023143"/>
    </source>
</evidence>
<name>A0ABU9VIW9_9BACI</name>
<feature type="region of interest" description="Disordered" evidence="10">
    <location>
        <begin position="310"/>
        <end position="341"/>
    </location>
</feature>
<evidence type="ECO:0000256" key="4">
    <source>
        <dbReference type="ARBA" id="ARBA00022475"/>
    </source>
</evidence>
<evidence type="ECO:0000256" key="10">
    <source>
        <dbReference type="SAM" id="MobiDB-lite"/>
    </source>
</evidence>
<dbReference type="PANTHER" id="PTHR30046">
    <property type="entry name" value="FLAGELLAR M-RING PROTEIN"/>
    <property type="match status" value="1"/>
</dbReference>
<dbReference type="PIRSF" id="PIRSF004862">
    <property type="entry name" value="FliF"/>
    <property type="match status" value="1"/>
</dbReference>
<dbReference type="PANTHER" id="PTHR30046:SF0">
    <property type="entry name" value="FLAGELLAR M-RING PROTEIN"/>
    <property type="match status" value="1"/>
</dbReference>
<evidence type="ECO:0000256" key="1">
    <source>
        <dbReference type="ARBA" id="ARBA00004117"/>
    </source>
</evidence>
<evidence type="ECO:0000256" key="2">
    <source>
        <dbReference type="ARBA" id="ARBA00004651"/>
    </source>
</evidence>
<keyword evidence="14" id="KW-0969">Cilium</keyword>
<dbReference type="PRINTS" id="PR01009">
    <property type="entry name" value="FLGMRINGFLIF"/>
</dbReference>
<reference evidence="14 15" key="1">
    <citation type="submission" date="2024-03" db="EMBL/GenBank/DDBJ databases">
        <title>Bacilli Hybrid Assemblies.</title>
        <authorList>
            <person name="Kovac J."/>
        </authorList>
    </citation>
    <scope>NUCLEOTIDE SEQUENCE [LARGE SCALE GENOMIC DNA]</scope>
    <source>
        <strain evidence="14 15">FSL R7-0666</strain>
    </source>
</reference>
<dbReference type="RefSeq" id="WP_343130677.1">
    <property type="nucleotide sequence ID" value="NZ_JBCITK010000001.1"/>
</dbReference>
<dbReference type="InterPro" id="IPR006182">
    <property type="entry name" value="FliF_N_dom"/>
</dbReference>
<comment type="function">
    <text evidence="9">The M ring may be actively involved in energy transduction.</text>
</comment>
<evidence type="ECO:0000256" key="9">
    <source>
        <dbReference type="PIRNR" id="PIRNR004862"/>
    </source>
</evidence>
<evidence type="ECO:0000256" key="11">
    <source>
        <dbReference type="SAM" id="Phobius"/>
    </source>
</evidence>
<keyword evidence="14" id="KW-0966">Cell projection</keyword>
<keyword evidence="8 9" id="KW-0975">Bacterial flagellum</keyword>
<feature type="region of interest" description="Disordered" evidence="10">
    <location>
        <begin position="489"/>
        <end position="519"/>
    </location>
</feature>
<comment type="subcellular location">
    <subcellularLocation>
        <location evidence="1 9">Bacterial flagellum basal body</location>
    </subcellularLocation>
    <subcellularLocation>
        <location evidence="2">Cell membrane</location>
        <topology evidence="2">Multi-pass membrane protein</topology>
    </subcellularLocation>
</comment>
<dbReference type="Pfam" id="PF01514">
    <property type="entry name" value="YscJ_FliF"/>
    <property type="match status" value="1"/>
</dbReference>
<keyword evidence="5 11" id="KW-0812">Transmembrane</keyword>
<proteinExistence type="inferred from homology"/>
<evidence type="ECO:0000256" key="7">
    <source>
        <dbReference type="ARBA" id="ARBA00023136"/>
    </source>
</evidence>
<feature type="compositionally biased region" description="Basic and acidic residues" evidence="10">
    <location>
        <begin position="509"/>
        <end position="519"/>
    </location>
</feature>
<dbReference type="Gene3D" id="3.30.300.30">
    <property type="match status" value="1"/>
</dbReference>
<feature type="transmembrane region" description="Helical" evidence="11">
    <location>
        <begin position="446"/>
        <end position="466"/>
    </location>
</feature>
<evidence type="ECO:0000313" key="15">
    <source>
        <dbReference type="Proteomes" id="UP001418796"/>
    </source>
</evidence>
<accession>A0ABU9VIW9</accession>
<dbReference type="InterPro" id="IPR013556">
    <property type="entry name" value="Flag_M-ring_C"/>
</dbReference>
<feature type="domain" description="Flagellar M-ring C-terminal" evidence="13">
    <location>
        <begin position="258"/>
        <end position="396"/>
    </location>
</feature>
<gene>
    <name evidence="14" type="primary">fliF</name>
    <name evidence="14" type="ORF">MKY91_11820</name>
</gene>
<comment type="caution">
    <text evidence="14">The sequence shown here is derived from an EMBL/GenBank/DDBJ whole genome shotgun (WGS) entry which is preliminary data.</text>
</comment>
<evidence type="ECO:0000256" key="5">
    <source>
        <dbReference type="ARBA" id="ARBA00022692"/>
    </source>
</evidence>